<organism evidence="4">
    <name type="scientific">marine metagenome</name>
    <dbReference type="NCBI Taxonomy" id="408172"/>
    <lineage>
        <taxon>unclassified sequences</taxon>
        <taxon>metagenomes</taxon>
        <taxon>ecological metagenomes</taxon>
    </lineage>
</organism>
<keyword evidence="2" id="KW-0808">Transferase</keyword>
<dbReference type="NCBIfam" id="NF003625">
    <property type="entry name" value="PRK05265.1-3"/>
    <property type="match status" value="1"/>
</dbReference>
<dbReference type="GO" id="GO:0008615">
    <property type="term" value="P:pyridoxine biosynthetic process"/>
    <property type="evidence" value="ECO:0007669"/>
    <property type="project" value="UniProtKB-KW"/>
</dbReference>
<protein>
    <recommendedName>
        <fullName evidence="5">Pyridoxine 5'-phosphate synthase</fullName>
    </recommendedName>
</protein>
<dbReference type="PANTHER" id="PTHR30456">
    <property type="entry name" value="PYRIDOXINE 5'-PHOSPHATE SYNTHASE"/>
    <property type="match status" value="1"/>
</dbReference>
<evidence type="ECO:0000256" key="1">
    <source>
        <dbReference type="ARBA" id="ARBA00022490"/>
    </source>
</evidence>
<keyword evidence="3" id="KW-0664">Pyridoxine biosynthesis</keyword>
<dbReference type="InterPro" id="IPR004569">
    <property type="entry name" value="PyrdxlP_synth_PdxJ"/>
</dbReference>
<sequence length="214" mass="23960">MKAALLAEKAGAYGITAHLREDRRHVQDDDIRRLKDQITTPLNLEMAAVDEMIRIAIDTKPFQVSIVPEKRQEITTEGGVNILEQEDHLIYVGHRMKEKDILFSLFIDPDADQVEAAKRVRADSIELNTGPYSEASSIDAKNQHLVQLGKAAMQAHDLGLRVFAGHGLTTDNVPAIIHNVPWIEELNIGHHIVSRSIYIGMEQSVKDMINCIQV</sequence>
<dbReference type="AlphaFoldDB" id="A0A381SYM9"/>
<evidence type="ECO:0000313" key="4">
    <source>
        <dbReference type="EMBL" id="SVA08484.1"/>
    </source>
</evidence>
<dbReference type="Gene3D" id="3.20.20.70">
    <property type="entry name" value="Aldolase class I"/>
    <property type="match status" value="1"/>
</dbReference>
<evidence type="ECO:0000256" key="3">
    <source>
        <dbReference type="ARBA" id="ARBA00023096"/>
    </source>
</evidence>
<dbReference type="EMBL" id="UINC01003693">
    <property type="protein sequence ID" value="SVA08484.1"/>
    <property type="molecule type" value="Genomic_DNA"/>
</dbReference>
<keyword evidence="1" id="KW-0963">Cytoplasm</keyword>
<dbReference type="SUPFAM" id="SSF63892">
    <property type="entry name" value="Pyridoxine 5'-phosphate synthase"/>
    <property type="match status" value="1"/>
</dbReference>
<evidence type="ECO:0000256" key="2">
    <source>
        <dbReference type="ARBA" id="ARBA00022679"/>
    </source>
</evidence>
<dbReference type="NCBIfam" id="TIGR00559">
    <property type="entry name" value="pdxJ"/>
    <property type="match status" value="1"/>
</dbReference>
<dbReference type="GO" id="GO:0005829">
    <property type="term" value="C:cytosol"/>
    <property type="evidence" value="ECO:0007669"/>
    <property type="project" value="TreeGrafter"/>
</dbReference>
<dbReference type="GO" id="GO:0033856">
    <property type="term" value="F:pyridoxine 5'-phosphate synthase activity"/>
    <property type="evidence" value="ECO:0007669"/>
    <property type="project" value="InterPro"/>
</dbReference>
<dbReference type="HAMAP" id="MF_00279">
    <property type="entry name" value="PdxJ"/>
    <property type="match status" value="1"/>
</dbReference>
<proteinExistence type="inferred from homology"/>
<gene>
    <name evidence="4" type="ORF">METZ01_LOCUS61338</name>
</gene>
<accession>A0A381SYM9</accession>
<name>A0A381SYM9_9ZZZZ</name>
<reference evidence="4" key="1">
    <citation type="submission" date="2018-05" db="EMBL/GenBank/DDBJ databases">
        <authorList>
            <person name="Lanie J.A."/>
            <person name="Ng W.-L."/>
            <person name="Kazmierczak K.M."/>
            <person name="Andrzejewski T.M."/>
            <person name="Davidsen T.M."/>
            <person name="Wayne K.J."/>
            <person name="Tettelin H."/>
            <person name="Glass J.I."/>
            <person name="Rusch D."/>
            <person name="Podicherti R."/>
            <person name="Tsui H.-C.T."/>
            <person name="Winkler M.E."/>
        </authorList>
    </citation>
    <scope>NUCLEOTIDE SEQUENCE</scope>
</reference>
<dbReference type="PANTHER" id="PTHR30456:SF0">
    <property type="entry name" value="PYRIDOXINE 5'-PHOSPHATE SYNTHASE"/>
    <property type="match status" value="1"/>
</dbReference>
<evidence type="ECO:0008006" key="5">
    <source>
        <dbReference type="Google" id="ProtNLM"/>
    </source>
</evidence>
<dbReference type="Pfam" id="PF03740">
    <property type="entry name" value="PdxJ"/>
    <property type="match status" value="1"/>
</dbReference>
<dbReference type="InterPro" id="IPR036130">
    <property type="entry name" value="Pyridoxine-5'_phos_synth"/>
</dbReference>
<dbReference type="NCBIfam" id="NF003627">
    <property type="entry name" value="PRK05265.1-5"/>
    <property type="match status" value="1"/>
</dbReference>
<dbReference type="InterPro" id="IPR013785">
    <property type="entry name" value="Aldolase_TIM"/>
</dbReference>